<dbReference type="PANTHER" id="PTHR33452">
    <property type="entry name" value="OXIDOREDUCTASE CATD-RELATED"/>
    <property type="match status" value="1"/>
</dbReference>
<dbReference type="Proteomes" id="UP001199260">
    <property type="component" value="Unassembled WGS sequence"/>
</dbReference>
<comment type="subcellular location">
    <subcellularLocation>
        <location evidence="1">Cell membrane</location>
        <topology evidence="1">Multi-pass membrane protein</topology>
    </subcellularLocation>
</comment>
<dbReference type="EMBL" id="JAJNCT010000020">
    <property type="protein sequence ID" value="MCD2166585.1"/>
    <property type="molecule type" value="Genomic_DNA"/>
</dbReference>
<evidence type="ECO:0000256" key="5">
    <source>
        <dbReference type="ARBA" id="ARBA00022989"/>
    </source>
</evidence>
<name>A0AAW4XYU2_9BURK</name>
<feature type="transmembrane region" description="Helical" evidence="7">
    <location>
        <begin position="73"/>
        <end position="92"/>
    </location>
</feature>
<organism evidence="8 9">
    <name type="scientific">Comamonas koreensis</name>
    <dbReference type="NCBI Taxonomy" id="160825"/>
    <lineage>
        <taxon>Bacteria</taxon>
        <taxon>Pseudomonadati</taxon>
        <taxon>Pseudomonadota</taxon>
        <taxon>Betaproteobacteria</taxon>
        <taxon>Burkholderiales</taxon>
        <taxon>Comamonadaceae</taxon>
        <taxon>Comamonas</taxon>
    </lineage>
</organism>
<dbReference type="PANTHER" id="PTHR33452:SF1">
    <property type="entry name" value="INNER MEMBRANE PROTEIN YPHA-RELATED"/>
    <property type="match status" value="1"/>
</dbReference>
<evidence type="ECO:0000313" key="8">
    <source>
        <dbReference type="EMBL" id="MCD2166585.1"/>
    </source>
</evidence>
<dbReference type="Pfam" id="PF07681">
    <property type="entry name" value="DoxX"/>
    <property type="match status" value="1"/>
</dbReference>
<accession>A0AAW4XYU2</accession>
<feature type="transmembrane region" description="Helical" evidence="7">
    <location>
        <begin position="112"/>
        <end position="129"/>
    </location>
</feature>
<dbReference type="RefSeq" id="WP_230777131.1">
    <property type="nucleotide sequence ID" value="NZ_JAJNCT010000020.1"/>
</dbReference>
<keyword evidence="5 7" id="KW-1133">Transmembrane helix</keyword>
<comment type="caution">
    <text evidence="8">The sequence shown here is derived from an EMBL/GenBank/DDBJ whole genome shotgun (WGS) entry which is preliminary data.</text>
</comment>
<feature type="transmembrane region" description="Helical" evidence="7">
    <location>
        <begin position="48"/>
        <end position="66"/>
    </location>
</feature>
<dbReference type="InterPro" id="IPR032808">
    <property type="entry name" value="DoxX"/>
</dbReference>
<evidence type="ECO:0000256" key="3">
    <source>
        <dbReference type="ARBA" id="ARBA00022475"/>
    </source>
</evidence>
<comment type="similarity">
    <text evidence="2">Belongs to the DoxX family.</text>
</comment>
<evidence type="ECO:0000256" key="4">
    <source>
        <dbReference type="ARBA" id="ARBA00022692"/>
    </source>
</evidence>
<proteinExistence type="inferred from homology"/>
<gene>
    <name evidence="8" type="ORF">LPW39_15790</name>
</gene>
<feature type="transmembrane region" description="Helical" evidence="7">
    <location>
        <begin position="7"/>
        <end position="28"/>
    </location>
</feature>
<reference evidence="8 9" key="1">
    <citation type="submission" date="2021-11" db="EMBL/GenBank/DDBJ databases">
        <title>Genome sequence.</title>
        <authorList>
            <person name="Sun Q."/>
        </authorList>
    </citation>
    <scope>NUCLEOTIDE SEQUENCE [LARGE SCALE GENOMIC DNA]</scope>
    <source>
        <strain evidence="8 9">KCTC 12005</strain>
    </source>
</reference>
<keyword evidence="6 7" id="KW-0472">Membrane</keyword>
<evidence type="ECO:0000256" key="7">
    <source>
        <dbReference type="SAM" id="Phobius"/>
    </source>
</evidence>
<evidence type="ECO:0000256" key="1">
    <source>
        <dbReference type="ARBA" id="ARBA00004651"/>
    </source>
</evidence>
<evidence type="ECO:0000256" key="2">
    <source>
        <dbReference type="ARBA" id="ARBA00006679"/>
    </source>
</evidence>
<dbReference type="AlphaFoldDB" id="A0AAW4XYU2"/>
<dbReference type="GO" id="GO:0005886">
    <property type="term" value="C:plasma membrane"/>
    <property type="evidence" value="ECO:0007669"/>
    <property type="project" value="UniProtKB-SubCell"/>
</dbReference>
<evidence type="ECO:0000313" key="9">
    <source>
        <dbReference type="Proteomes" id="UP001199260"/>
    </source>
</evidence>
<evidence type="ECO:0000256" key="6">
    <source>
        <dbReference type="ARBA" id="ARBA00023136"/>
    </source>
</evidence>
<sequence length="136" mass="14072">MNALQNPLALLGRILIAWFFIIPGWGKLTGFAGAVGYAQSAGMPMPEVGVAVGLAIEILGGLALLLGFGTRYAAAILAIFTLAATVIFHAYWSVPAEAVMVTKLLFNKNIAIVGGLLAFAAFGAGAWSLDAKRHAA</sequence>
<keyword evidence="3" id="KW-1003">Cell membrane</keyword>
<keyword evidence="4 7" id="KW-0812">Transmembrane</keyword>
<protein>
    <submittedName>
        <fullName evidence="8">DoxX family protein</fullName>
    </submittedName>
</protein>
<keyword evidence="9" id="KW-1185">Reference proteome</keyword>
<dbReference type="InterPro" id="IPR051907">
    <property type="entry name" value="DoxX-like_oxidoreductase"/>
</dbReference>